<evidence type="ECO:0000259" key="1">
    <source>
        <dbReference type="SMART" id="SM00849"/>
    </source>
</evidence>
<dbReference type="SUPFAM" id="SSF56281">
    <property type="entry name" value="Metallo-hydrolase/oxidoreductase"/>
    <property type="match status" value="1"/>
</dbReference>
<dbReference type="CDD" id="cd16282">
    <property type="entry name" value="metallo-hydrolase-like_MBL-fold"/>
    <property type="match status" value="1"/>
</dbReference>
<protein>
    <recommendedName>
        <fullName evidence="1">Metallo-beta-lactamase domain-containing protein</fullName>
    </recommendedName>
</protein>
<accession>A0A382CSM3</accession>
<dbReference type="PANTHER" id="PTHR42951:SF4">
    <property type="entry name" value="ACYL-COENZYME A THIOESTERASE MBLAC2"/>
    <property type="match status" value="1"/>
</dbReference>
<dbReference type="Gene3D" id="3.60.15.10">
    <property type="entry name" value="Ribonuclease Z/Hydroxyacylglutathione hydrolase-like"/>
    <property type="match status" value="1"/>
</dbReference>
<dbReference type="Pfam" id="PF00753">
    <property type="entry name" value="Lactamase_B"/>
    <property type="match status" value="1"/>
</dbReference>
<sequence length="276" mass="31074">MDYESGVIEVAENVYAWINENCATNAGFIVGEEGVIVIDTLMTPSLAGSLMTVVRDVTDKPIRYVINTHFHGDHIYGNQYFLPTPIIGHENCKFDLDTNWDANFNRYWSREALRPELSRIVKTTPDVTFNDKMSIWMGSREIQLSFHGRAHSNSDILLYLPEEKVLFVGDLAVNKTIPAFPDGHITDWVSVLEQVEKVDTNTIVPGHGPVGTRVEFNEAKDLLSLLNTQIKSAFDNGATEEQAAQKVDVGLYSSFANQDRIPQIVEMAYKAYRDEL</sequence>
<gene>
    <name evidence="2" type="ORF">METZ01_LOCUS181678</name>
</gene>
<organism evidence="2">
    <name type="scientific">marine metagenome</name>
    <dbReference type="NCBI Taxonomy" id="408172"/>
    <lineage>
        <taxon>unclassified sequences</taxon>
        <taxon>metagenomes</taxon>
        <taxon>ecological metagenomes</taxon>
    </lineage>
</organism>
<dbReference type="EMBL" id="UINC01035815">
    <property type="protein sequence ID" value="SVB28824.1"/>
    <property type="molecule type" value="Genomic_DNA"/>
</dbReference>
<dbReference type="SMART" id="SM00849">
    <property type="entry name" value="Lactamase_B"/>
    <property type="match status" value="1"/>
</dbReference>
<feature type="domain" description="Metallo-beta-lactamase" evidence="1">
    <location>
        <begin position="23"/>
        <end position="207"/>
    </location>
</feature>
<name>A0A382CSM3_9ZZZZ</name>
<dbReference type="InterPro" id="IPR036866">
    <property type="entry name" value="RibonucZ/Hydroxyglut_hydro"/>
</dbReference>
<proteinExistence type="predicted"/>
<dbReference type="AlphaFoldDB" id="A0A382CSM3"/>
<dbReference type="InterPro" id="IPR001279">
    <property type="entry name" value="Metallo-B-lactamas"/>
</dbReference>
<evidence type="ECO:0000313" key="2">
    <source>
        <dbReference type="EMBL" id="SVB28824.1"/>
    </source>
</evidence>
<dbReference type="PANTHER" id="PTHR42951">
    <property type="entry name" value="METALLO-BETA-LACTAMASE DOMAIN-CONTAINING"/>
    <property type="match status" value="1"/>
</dbReference>
<dbReference type="InterPro" id="IPR050855">
    <property type="entry name" value="NDM-1-like"/>
</dbReference>
<reference evidence="2" key="1">
    <citation type="submission" date="2018-05" db="EMBL/GenBank/DDBJ databases">
        <authorList>
            <person name="Lanie J.A."/>
            <person name="Ng W.-L."/>
            <person name="Kazmierczak K.M."/>
            <person name="Andrzejewski T.M."/>
            <person name="Davidsen T.M."/>
            <person name="Wayne K.J."/>
            <person name="Tettelin H."/>
            <person name="Glass J.I."/>
            <person name="Rusch D."/>
            <person name="Podicherti R."/>
            <person name="Tsui H.-C.T."/>
            <person name="Winkler M.E."/>
        </authorList>
    </citation>
    <scope>NUCLEOTIDE SEQUENCE</scope>
</reference>